<organism evidence="1">
    <name type="scientific">marine sediment metagenome</name>
    <dbReference type="NCBI Taxonomy" id="412755"/>
    <lineage>
        <taxon>unclassified sequences</taxon>
        <taxon>metagenomes</taxon>
        <taxon>ecological metagenomes</taxon>
    </lineage>
</organism>
<feature type="non-terminal residue" evidence="1">
    <location>
        <position position="1"/>
    </location>
</feature>
<comment type="caution">
    <text evidence="1">The sequence shown here is derived from an EMBL/GenBank/DDBJ whole genome shotgun (WGS) entry which is preliminary data.</text>
</comment>
<proteinExistence type="predicted"/>
<accession>X1SGE6</accession>
<sequence length="76" mass="8728">PERHREPFRKSKQLEQLEKPAFDGRCPDCGGQMVKVLENRGAQLKEHQFNTFWRCERCGLNAKTLGGKIVSAWLGD</sequence>
<gene>
    <name evidence="1" type="ORF">S12H4_30708</name>
</gene>
<evidence type="ECO:0000313" key="1">
    <source>
        <dbReference type="EMBL" id="GAI92033.1"/>
    </source>
</evidence>
<name>X1SGE6_9ZZZZ</name>
<reference evidence="1" key="1">
    <citation type="journal article" date="2014" name="Front. Microbiol.">
        <title>High frequency of phylogenetically diverse reductive dehalogenase-homologous genes in deep subseafloor sedimentary metagenomes.</title>
        <authorList>
            <person name="Kawai M."/>
            <person name="Futagami T."/>
            <person name="Toyoda A."/>
            <person name="Takaki Y."/>
            <person name="Nishi S."/>
            <person name="Hori S."/>
            <person name="Arai W."/>
            <person name="Tsubouchi T."/>
            <person name="Morono Y."/>
            <person name="Uchiyama I."/>
            <person name="Ito T."/>
            <person name="Fujiyama A."/>
            <person name="Inagaki F."/>
            <person name="Takami H."/>
        </authorList>
    </citation>
    <scope>NUCLEOTIDE SEQUENCE</scope>
    <source>
        <strain evidence="1">Expedition CK06-06</strain>
    </source>
</reference>
<dbReference type="AlphaFoldDB" id="X1SGE6"/>
<dbReference type="EMBL" id="BARW01017843">
    <property type="protein sequence ID" value="GAI92033.1"/>
    <property type="molecule type" value="Genomic_DNA"/>
</dbReference>
<protein>
    <submittedName>
        <fullName evidence="1">Uncharacterized protein</fullName>
    </submittedName>
</protein>